<dbReference type="InterPro" id="IPR023214">
    <property type="entry name" value="HAD_sf"/>
</dbReference>
<gene>
    <name evidence="2" type="ORF">AVDCRST_MAG38-948</name>
</gene>
<dbReference type="PANTHER" id="PTHR43316:SF3">
    <property type="entry name" value="HALOACID DEHALOGENASE, TYPE II (AFU_ORTHOLOGUE AFUA_2G07750)-RELATED"/>
    <property type="match status" value="1"/>
</dbReference>
<dbReference type="SUPFAM" id="SSF56784">
    <property type="entry name" value="HAD-like"/>
    <property type="match status" value="1"/>
</dbReference>
<dbReference type="EMBL" id="CADCVJ010000058">
    <property type="protein sequence ID" value="CAA9466870.1"/>
    <property type="molecule type" value="Genomic_DNA"/>
</dbReference>
<evidence type="ECO:0000256" key="1">
    <source>
        <dbReference type="ARBA" id="ARBA00022801"/>
    </source>
</evidence>
<dbReference type="AlphaFoldDB" id="A0A6J4RD55"/>
<dbReference type="InterPro" id="IPR041492">
    <property type="entry name" value="HAD_2"/>
</dbReference>
<name>A0A6J4RD55_9ACTN</name>
<dbReference type="InterPro" id="IPR051540">
    <property type="entry name" value="S-2-haloacid_dehalogenase"/>
</dbReference>
<sequence length="180" mass="19085">MALILFDLNGTLLDPGPELEPLRAAVRLAMAHTLADDFRPFAELLEAVGGTVPDAMPAFPDVPEGLDALRRQGHRLAVLTNSAGATGERHLDAAGLRGSFERVIGVDEIGAYKPDLRTYAHAIARLGAAAHDSWLVAAHDWDLIGARGAGLRTAFLARGGPRPQTIPVDAESDALTTLRL</sequence>
<dbReference type="GO" id="GO:0016787">
    <property type="term" value="F:hydrolase activity"/>
    <property type="evidence" value="ECO:0007669"/>
    <property type="project" value="UniProtKB-KW"/>
</dbReference>
<dbReference type="SFLD" id="SFLDG01129">
    <property type="entry name" value="C1.5:_HAD__Beta-PGM__Phosphata"/>
    <property type="match status" value="1"/>
</dbReference>
<reference evidence="2" key="1">
    <citation type="submission" date="2020-02" db="EMBL/GenBank/DDBJ databases">
        <authorList>
            <person name="Meier V. D."/>
        </authorList>
    </citation>
    <scope>NUCLEOTIDE SEQUENCE</scope>
    <source>
        <strain evidence="2">AVDCRST_MAG38</strain>
    </source>
</reference>
<dbReference type="InterPro" id="IPR036412">
    <property type="entry name" value="HAD-like_sf"/>
</dbReference>
<proteinExistence type="predicted"/>
<protein>
    <submittedName>
        <fullName evidence="2">Uncharacterized protein</fullName>
    </submittedName>
</protein>
<dbReference type="Gene3D" id="3.40.50.1000">
    <property type="entry name" value="HAD superfamily/HAD-like"/>
    <property type="match status" value="1"/>
</dbReference>
<keyword evidence="1" id="KW-0378">Hydrolase</keyword>
<dbReference type="SFLD" id="SFLDS00003">
    <property type="entry name" value="Haloacid_Dehalogenase"/>
    <property type="match status" value="1"/>
</dbReference>
<dbReference type="PANTHER" id="PTHR43316">
    <property type="entry name" value="HYDROLASE, HALOACID DELAHOGENASE-RELATED"/>
    <property type="match status" value="1"/>
</dbReference>
<organism evidence="2">
    <name type="scientific">uncultured Solirubrobacteraceae bacterium</name>
    <dbReference type="NCBI Taxonomy" id="1162706"/>
    <lineage>
        <taxon>Bacteria</taxon>
        <taxon>Bacillati</taxon>
        <taxon>Actinomycetota</taxon>
        <taxon>Thermoleophilia</taxon>
        <taxon>Solirubrobacterales</taxon>
        <taxon>Solirubrobacteraceae</taxon>
        <taxon>environmental samples</taxon>
    </lineage>
</organism>
<dbReference type="Pfam" id="PF13419">
    <property type="entry name" value="HAD_2"/>
    <property type="match status" value="1"/>
</dbReference>
<evidence type="ECO:0000313" key="2">
    <source>
        <dbReference type="EMBL" id="CAA9466870.1"/>
    </source>
</evidence>
<accession>A0A6J4RD55</accession>